<proteinExistence type="predicted"/>
<sequence length="529" mass="57624">MRRGTGPSAPISGPSTTSGSDSQPATRGKHPVDELSARAPRGTTEQPQPSLQRTLESQPQPLPSADDLAAPQTNRGRPKSPAYLAGKNPYGRILNNVEHPYRERGTPAPGPPSQLGSDMGGRPRTSGSFKFVTRPTPPPAPERKVSVDGPPTPPPLPPARPPQKMFSVKDAKTFFETKASESRKDHHFPPAKSAAIAKGASADSTTKQQLPNVGSVMRTTGGNEEARPAKETPTGREVSSAALPIPRPPTEIAERRQSNQRTNPSIRAKADDVKPKVVVRTATRTSTSERPAHGRSSSGCSTEVAERSNSDSPAAEMSVSECRRPTNVFTQPKPQAQPLRGVQRSVVQRDRLNDIFEAARTDSIHSEQPPTSDETVRRHSIRKSSTAETNKASPSGDTKQTGQAHRSQTSNSVRRFAGQPDRRTATRNHEATSWKNSFPERQPNTRRSRRQKSRSTPIDQETDANESVQRSRRRSTRSEPEDLDVNSEARVHNYGEPLPTVEKLEEIAAKSLSHDGSSSDYSPTRRTST</sequence>
<feature type="compositionally biased region" description="Basic and acidic residues" evidence="1">
    <location>
        <begin position="167"/>
        <end position="188"/>
    </location>
</feature>
<feature type="compositionally biased region" description="Polar residues" evidence="1">
    <location>
        <begin position="13"/>
        <end position="25"/>
    </location>
</feature>
<gene>
    <name evidence="2" type="ORF">P171DRAFT_475958</name>
</gene>
<feature type="compositionally biased region" description="Polar residues" evidence="1">
    <location>
        <begin position="43"/>
        <end position="59"/>
    </location>
</feature>
<feature type="compositionally biased region" description="Basic and acidic residues" evidence="1">
    <location>
        <begin position="347"/>
        <end position="365"/>
    </location>
</feature>
<feature type="compositionally biased region" description="Polar residues" evidence="1">
    <location>
        <begin position="383"/>
        <end position="413"/>
    </location>
</feature>
<organism evidence="2 3">
    <name type="scientific">Karstenula rhodostoma CBS 690.94</name>
    <dbReference type="NCBI Taxonomy" id="1392251"/>
    <lineage>
        <taxon>Eukaryota</taxon>
        <taxon>Fungi</taxon>
        <taxon>Dikarya</taxon>
        <taxon>Ascomycota</taxon>
        <taxon>Pezizomycotina</taxon>
        <taxon>Dothideomycetes</taxon>
        <taxon>Pleosporomycetidae</taxon>
        <taxon>Pleosporales</taxon>
        <taxon>Massarineae</taxon>
        <taxon>Didymosphaeriaceae</taxon>
        <taxon>Karstenula</taxon>
    </lineage>
</organism>
<evidence type="ECO:0000313" key="2">
    <source>
        <dbReference type="EMBL" id="KAF2440530.1"/>
    </source>
</evidence>
<feature type="compositionally biased region" description="Low complexity" evidence="1">
    <location>
        <begin position="276"/>
        <end position="288"/>
    </location>
</feature>
<feature type="compositionally biased region" description="Low complexity" evidence="1">
    <location>
        <begin position="191"/>
        <end position="202"/>
    </location>
</feature>
<feature type="compositionally biased region" description="Basic residues" evidence="1">
    <location>
        <begin position="444"/>
        <end position="453"/>
    </location>
</feature>
<dbReference type="EMBL" id="MU001507">
    <property type="protein sequence ID" value="KAF2440530.1"/>
    <property type="molecule type" value="Genomic_DNA"/>
</dbReference>
<feature type="compositionally biased region" description="Basic and acidic residues" evidence="1">
    <location>
        <begin position="420"/>
        <end position="432"/>
    </location>
</feature>
<protein>
    <submittedName>
        <fullName evidence="2">Uncharacterized protein</fullName>
    </submittedName>
</protein>
<comment type="caution">
    <text evidence="2">The sequence shown here is derived from an EMBL/GenBank/DDBJ whole genome shotgun (WGS) entry which is preliminary data.</text>
</comment>
<reference evidence="2" key="1">
    <citation type="journal article" date="2020" name="Stud. Mycol.">
        <title>101 Dothideomycetes genomes: a test case for predicting lifestyles and emergence of pathogens.</title>
        <authorList>
            <person name="Haridas S."/>
            <person name="Albert R."/>
            <person name="Binder M."/>
            <person name="Bloem J."/>
            <person name="Labutti K."/>
            <person name="Salamov A."/>
            <person name="Andreopoulos B."/>
            <person name="Baker S."/>
            <person name="Barry K."/>
            <person name="Bills G."/>
            <person name="Bluhm B."/>
            <person name="Cannon C."/>
            <person name="Castanera R."/>
            <person name="Culley D."/>
            <person name="Daum C."/>
            <person name="Ezra D."/>
            <person name="Gonzalez J."/>
            <person name="Henrissat B."/>
            <person name="Kuo A."/>
            <person name="Liang C."/>
            <person name="Lipzen A."/>
            <person name="Lutzoni F."/>
            <person name="Magnuson J."/>
            <person name="Mondo S."/>
            <person name="Nolan M."/>
            <person name="Ohm R."/>
            <person name="Pangilinan J."/>
            <person name="Park H.-J."/>
            <person name="Ramirez L."/>
            <person name="Alfaro M."/>
            <person name="Sun H."/>
            <person name="Tritt A."/>
            <person name="Yoshinaga Y."/>
            <person name="Zwiers L.-H."/>
            <person name="Turgeon B."/>
            <person name="Goodwin S."/>
            <person name="Spatafora J."/>
            <person name="Crous P."/>
            <person name="Grigoriev I."/>
        </authorList>
    </citation>
    <scope>NUCLEOTIDE SEQUENCE</scope>
    <source>
        <strain evidence="2">CBS 690.94</strain>
    </source>
</reference>
<accession>A0A9P4P8T3</accession>
<feature type="compositionally biased region" description="Pro residues" evidence="1">
    <location>
        <begin position="150"/>
        <end position="161"/>
    </location>
</feature>
<keyword evidence="3" id="KW-1185">Reference proteome</keyword>
<evidence type="ECO:0000313" key="3">
    <source>
        <dbReference type="Proteomes" id="UP000799764"/>
    </source>
</evidence>
<evidence type="ECO:0000256" key="1">
    <source>
        <dbReference type="SAM" id="MobiDB-lite"/>
    </source>
</evidence>
<feature type="region of interest" description="Disordered" evidence="1">
    <location>
        <begin position="1"/>
        <end position="529"/>
    </location>
</feature>
<feature type="compositionally biased region" description="Polar residues" evidence="1">
    <location>
        <begin position="203"/>
        <end position="222"/>
    </location>
</feature>
<feature type="compositionally biased region" description="Basic and acidic residues" evidence="1">
    <location>
        <begin position="224"/>
        <end position="234"/>
    </location>
</feature>
<dbReference type="AlphaFoldDB" id="A0A9P4P8T3"/>
<dbReference type="OrthoDB" id="270171at2759"/>
<dbReference type="Proteomes" id="UP000799764">
    <property type="component" value="Unassembled WGS sequence"/>
</dbReference>
<name>A0A9P4P8T3_9PLEO</name>